<accession>A0ABV7EXR1</accession>
<evidence type="ECO:0000313" key="2">
    <source>
        <dbReference type="EMBL" id="MFC3106367.1"/>
    </source>
</evidence>
<dbReference type="RefSeq" id="WP_390328824.1">
    <property type="nucleotide sequence ID" value="NZ_JBHSUQ010000002.1"/>
</dbReference>
<dbReference type="EMBL" id="JBHRTP010000001">
    <property type="protein sequence ID" value="MFC3106367.1"/>
    <property type="molecule type" value="Genomic_DNA"/>
</dbReference>
<keyword evidence="3" id="KW-1185">Reference proteome</keyword>
<reference evidence="3" key="1">
    <citation type="journal article" date="2019" name="Int. J. Syst. Evol. Microbiol.">
        <title>The Global Catalogue of Microorganisms (GCM) 10K type strain sequencing project: providing services to taxonomists for standard genome sequencing and annotation.</title>
        <authorList>
            <consortium name="The Broad Institute Genomics Platform"/>
            <consortium name="The Broad Institute Genome Sequencing Center for Infectious Disease"/>
            <person name="Wu L."/>
            <person name="Ma J."/>
        </authorList>
    </citation>
    <scope>NUCLEOTIDE SEQUENCE [LARGE SCALE GENOMIC DNA]</scope>
    <source>
        <strain evidence="3">KCTC 42986</strain>
    </source>
</reference>
<proteinExistence type="predicted"/>
<protein>
    <submittedName>
        <fullName evidence="2">Uncharacterized protein</fullName>
    </submittedName>
</protein>
<keyword evidence="1" id="KW-0472">Membrane</keyword>
<evidence type="ECO:0000256" key="1">
    <source>
        <dbReference type="SAM" id="Phobius"/>
    </source>
</evidence>
<evidence type="ECO:0000313" key="3">
    <source>
        <dbReference type="Proteomes" id="UP001595530"/>
    </source>
</evidence>
<keyword evidence="1" id="KW-0812">Transmembrane</keyword>
<gene>
    <name evidence="2" type="ORF">ACFOFO_00030</name>
</gene>
<dbReference type="Proteomes" id="UP001595530">
    <property type="component" value="Unassembled WGS sequence"/>
</dbReference>
<keyword evidence="1" id="KW-1133">Transmembrane helix</keyword>
<sequence>MTQLSLLHNYLAGVMEYIALTLYRIAGVHGNGIDCEFATCPGRSTSSFNNGGNMDKRISKQLAILVLGAGILVPGMTSHRLPSNLS</sequence>
<organism evidence="2 3">
    <name type="scientific">Undibacterium arcticum</name>
    <dbReference type="NCBI Taxonomy" id="1762892"/>
    <lineage>
        <taxon>Bacteria</taxon>
        <taxon>Pseudomonadati</taxon>
        <taxon>Pseudomonadota</taxon>
        <taxon>Betaproteobacteria</taxon>
        <taxon>Burkholderiales</taxon>
        <taxon>Oxalobacteraceae</taxon>
        <taxon>Undibacterium</taxon>
    </lineage>
</organism>
<name>A0ABV7EXR1_9BURK</name>
<comment type="caution">
    <text evidence="2">The sequence shown here is derived from an EMBL/GenBank/DDBJ whole genome shotgun (WGS) entry which is preliminary data.</text>
</comment>
<feature type="transmembrane region" description="Helical" evidence="1">
    <location>
        <begin position="62"/>
        <end position="81"/>
    </location>
</feature>